<dbReference type="Proteomes" id="UP000321085">
    <property type="component" value="Unassembled WGS sequence"/>
</dbReference>
<dbReference type="GO" id="GO:0004623">
    <property type="term" value="F:phospholipase A2 activity"/>
    <property type="evidence" value="ECO:0007669"/>
    <property type="project" value="InterPro"/>
</dbReference>
<sequence length="268" mass="28692">MQINWLIPFEGPEGFPIPTYGKYGGVNWSGGKFVADTEPGDYSVQPEDPLDRKFRKHDMAYDQPDKLLRAFADIKLIKGIQGLDENAVTGEGDAYGGAAILAMLYQVAVVNKHPELLLTLDIEGIVNDAVDLIHQGSITPEPNEVAGLVSWLGELSVALASVNHPITDRLAEELADLVESIGPNGEPVFPIVLADVSFDFGTEEALALLAQKGVNVEKIADFGKLGDFVEDFLGGKGVADLVDALPDGDHAPLAVLADKLSEFHCFGV</sequence>
<gene>
    <name evidence="1" type="ORF">MAE02_11640</name>
</gene>
<evidence type="ECO:0000313" key="2">
    <source>
        <dbReference type="Proteomes" id="UP000321085"/>
    </source>
</evidence>
<evidence type="ECO:0000313" key="1">
    <source>
        <dbReference type="EMBL" id="GEO13468.1"/>
    </source>
</evidence>
<dbReference type="OrthoDB" id="8021051at2"/>
<accession>A0A512BND6</accession>
<reference evidence="1 2" key="1">
    <citation type="submission" date="2019-07" db="EMBL/GenBank/DDBJ databases">
        <title>Whole genome shotgun sequence of Microvirga aerophila NBRC 106136.</title>
        <authorList>
            <person name="Hosoyama A."/>
            <person name="Uohara A."/>
            <person name="Ohji S."/>
            <person name="Ichikawa N."/>
        </authorList>
    </citation>
    <scope>NUCLEOTIDE SEQUENCE [LARGE SCALE GENOMIC DNA]</scope>
    <source>
        <strain evidence="1 2">NBRC 106136</strain>
    </source>
</reference>
<dbReference type="InterPro" id="IPR036444">
    <property type="entry name" value="PLipase_A2_dom_sf"/>
</dbReference>
<organism evidence="1 2">
    <name type="scientific">Microvirga aerophila</name>
    <dbReference type="NCBI Taxonomy" id="670291"/>
    <lineage>
        <taxon>Bacteria</taxon>
        <taxon>Pseudomonadati</taxon>
        <taxon>Pseudomonadota</taxon>
        <taxon>Alphaproteobacteria</taxon>
        <taxon>Hyphomicrobiales</taxon>
        <taxon>Methylobacteriaceae</taxon>
        <taxon>Microvirga</taxon>
    </lineage>
</organism>
<name>A0A512BND6_9HYPH</name>
<proteinExistence type="predicted"/>
<comment type="caution">
    <text evidence="1">The sequence shown here is derived from an EMBL/GenBank/DDBJ whole genome shotgun (WGS) entry which is preliminary data.</text>
</comment>
<dbReference type="EMBL" id="BJYU01000011">
    <property type="protein sequence ID" value="GEO13468.1"/>
    <property type="molecule type" value="Genomic_DNA"/>
</dbReference>
<dbReference type="AlphaFoldDB" id="A0A512BND6"/>
<keyword evidence="2" id="KW-1185">Reference proteome</keyword>
<dbReference type="Gene3D" id="1.20.90.10">
    <property type="entry name" value="Phospholipase A2 domain"/>
    <property type="match status" value="1"/>
</dbReference>
<protein>
    <submittedName>
        <fullName evidence="1">Uncharacterized protein</fullName>
    </submittedName>
</protein>
<dbReference type="RefSeq" id="WP_114185681.1">
    <property type="nucleotide sequence ID" value="NZ_BJYU01000011.1"/>
</dbReference>
<dbReference type="GO" id="GO:0006644">
    <property type="term" value="P:phospholipid metabolic process"/>
    <property type="evidence" value="ECO:0007669"/>
    <property type="project" value="InterPro"/>
</dbReference>
<dbReference type="GO" id="GO:0050482">
    <property type="term" value="P:arachidonate secretion"/>
    <property type="evidence" value="ECO:0007669"/>
    <property type="project" value="InterPro"/>
</dbReference>